<dbReference type="GO" id="GO:0015035">
    <property type="term" value="F:protein-disulfide reductase activity"/>
    <property type="evidence" value="ECO:0007669"/>
    <property type="project" value="InterPro"/>
</dbReference>
<dbReference type="eggNOG" id="arCOG01972">
    <property type="taxonomic scope" value="Archaea"/>
</dbReference>
<keyword evidence="3 6" id="KW-1015">Disulfide bond</keyword>
<name>C7NQQ4_HALUD</name>
<dbReference type="GO" id="GO:0005737">
    <property type="term" value="C:cytoplasm"/>
    <property type="evidence" value="ECO:0007669"/>
    <property type="project" value="TreeGrafter"/>
</dbReference>
<dbReference type="Proteomes" id="UP000002071">
    <property type="component" value="Chromosome"/>
</dbReference>
<evidence type="ECO:0000313" key="9">
    <source>
        <dbReference type="Proteomes" id="UP000002071"/>
    </source>
</evidence>
<dbReference type="PROSITE" id="PS51352">
    <property type="entry name" value="THIOREDOXIN_2"/>
    <property type="match status" value="1"/>
</dbReference>
<organism evidence="8 9">
    <name type="scientific">Halorhabdus utahensis (strain DSM 12940 / JCM 11049 / AX-2)</name>
    <dbReference type="NCBI Taxonomy" id="519442"/>
    <lineage>
        <taxon>Archaea</taxon>
        <taxon>Methanobacteriati</taxon>
        <taxon>Methanobacteriota</taxon>
        <taxon>Stenosarchaea group</taxon>
        <taxon>Halobacteria</taxon>
        <taxon>Halobacteriales</taxon>
        <taxon>Haloarculaceae</taxon>
        <taxon>Halorhabdus</taxon>
    </lineage>
</organism>
<sequence length="88" mass="9984">MTVTLMDFHADWCGPCKTQEPILEDLEDDWPEVDFERIDVEEKQDIANEYQVRSLPTLIIENDDGVVERFIGVTQGGDIEDALEEAAA</sequence>
<feature type="site" description="Contributes to redox potential value" evidence="5">
    <location>
        <position position="15"/>
    </location>
</feature>
<evidence type="ECO:0000256" key="4">
    <source>
        <dbReference type="ARBA" id="ARBA00023284"/>
    </source>
</evidence>
<dbReference type="PROSITE" id="PS00194">
    <property type="entry name" value="THIOREDOXIN_1"/>
    <property type="match status" value="1"/>
</dbReference>
<dbReference type="EMBL" id="CP001687">
    <property type="protein sequence ID" value="ACV10513.1"/>
    <property type="molecule type" value="Genomic_DNA"/>
</dbReference>
<accession>C7NQQ4</accession>
<dbReference type="Pfam" id="PF00085">
    <property type="entry name" value="Thioredoxin"/>
    <property type="match status" value="1"/>
</dbReference>
<dbReference type="InterPro" id="IPR036249">
    <property type="entry name" value="Thioredoxin-like_sf"/>
</dbReference>
<feature type="active site" description="Nucleophile" evidence="5">
    <location>
        <position position="16"/>
    </location>
</feature>
<dbReference type="SUPFAM" id="SSF52833">
    <property type="entry name" value="Thioredoxin-like"/>
    <property type="match status" value="1"/>
</dbReference>
<dbReference type="Gene3D" id="3.40.30.10">
    <property type="entry name" value="Glutaredoxin"/>
    <property type="match status" value="1"/>
</dbReference>
<keyword evidence="1" id="KW-0813">Transport</keyword>
<gene>
    <name evidence="8" type="ordered locus">Huta_0326</name>
</gene>
<feature type="disulfide bond" description="Redox-active" evidence="6">
    <location>
        <begin position="13"/>
        <end position="16"/>
    </location>
</feature>
<feature type="site" description="Contributes to redox potential value" evidence="5">
    <location>
        <position position="14"/>
    </location>
</feature>
<proteinExistence type="predicted"/>
<dbReference type="InterPro" id="IPR013766">
    <property type="entry name" value="Thioredoxin_domain"/>
</dbReference>
<dbReference type="OrthoDB" id="35385at2157"/>
<dbReference type="RefSeq" id="WP_012795390.1">
    <property type="nucleotide sequence ID" value="NC_013158.1"/>
</dbReference>
<keyword evidence="9" id="KW-1185">Reference proteome</keyword>
<dbReference type="PANTHER" id="PTHR45663">
    <property type="entry name" value="GEO12009P1"/>
    <property type="match status" value="1"/>
</dbReference>
<evidence type="ECO:0000256" key="3">
    <source>
        <dbReference type="ARBA" id="ARBA00023157"/>
    </source>
</evidence>
<dbReference type="GeneID" id="8382590"/>
<dbReference type="STRING" id="519442.Huta_0326"/>
<dbReference type="AlphaFoldDB" id="C7NQQ4"/>
<keyword evidence="4 6" id="KW-0676">Redox-active center</keyword>
<feature type="active site" description="Nucleophile" evidence="5">
    <location>
        <position position="13"/>
    </location>
</feature>
<dbReference type="InterPro" id="IPR017937">
    <property type="entry name" value="Thioredoxin_CS"/>
</dbReference>
<feature type="domain" description="Thioredoxin" evidence="7">
    <location>
        <begin position="1"/>
        <end position="88"/>
    </location>
</feature>
<evidence type="ECO:0000259" key="7">
    <source>
        <dbReference type="PROSITE" id="PS51352"/>
    </source>
</evidence>
<dbReference type="PIRSF" id="PIRSF000077">
    <property type="entry name" value="Thioredoxin"/>
    <property type="match status" value="1"/>
</dbReference>
<evidence type="ECO:0000256" key="1">
    <source>
        <dbReference type="ARBA" id="ARBA00022448"/>
    </source>
</evidence>
<reference evidence="8 9" key="1">
    <citation type="journal article" date="2009" name="Stand. Genomic Sci.">
        <title>Complete genome sequence of Halorhabdus utahensis type strain (AX-2).</title>
        <authorList>
            <person name="Anderson I."/>
            <person name="Tindall B.J."/>
            <person name="Pomrenke H."/>
            <person name="Goker M."/>
            <person name="Lapidus A."/>
            <person name="Nolan M."/>
            <person name="Copeland A."/>
            <person name="Glavina Del Rio T."/>
            <person name="Chen F."/>
            <person name="Tice H."/>
            <person name="Cheng J.F."/>
            <person name="Lucas S."/>
            <person name="Chertkov O."/>
            <person name="Bruce D."/>
            <person name="Brettin T."/>
            <person name="Detter J.C."/>
            <person name="Han C."/>
            <person name="Goodwin L."/>
            <person name="Land M."/>
            <person name="Hauser L."/>
            <person name="Chang Y.J."/>
            <person name="Jeffries C.D."/>
            <person name="Pitluck S."/>
            <person name="Pati A."/>
            <person name="Mavromatis K."/>
            <person name="Ivanova N."/>
            <person name="Ovchinnikova G."/>
            <person name="Chen A."/>
            <person name="Palaniappan K."/>
            <person name="Chain P."/>
            <person name="Rohde M."/>
            <person name="Bristow J."/>
            <person name="Eisen J.A."/>
            <person name="Markowitz V."/>
            <person name="Hugenholtz P."/>
            <person name="Kyrpides N.C."/>
            <person name="Klenk H.P."/>
        </authorList>
    </citation>
    <scope>NUCLEOTIDE SEQUENCE [LARGE SCALE GENOMIC DNA]</scope>
    <source>
        <strain evidence="9">DSM 12940 / JCM 11049 / AX-2</strain>
    </source>
</reference>
<protein>
    <submittedName>
        <fullName evidence="8">Thioredoxin domain protein</fullName>
    </submittedName>
</protein>
<dbReference type="InterPro" id="IPR005746">
    <property type="entry name" value="Thioredoxin"/>
</dbReference>
<keyword evidence="2" id="KW-0249">Electron transport</keyword>
<dbReference type="PANTHER" id="PTHR45663:SF11">
    <property type="entry name" value="GEO12009P1"/>
    <property type="match status" value="1"/>
</dbReference>
<evidence type="ECO:0000256" key="6">
    <source>
        <dbReference type="PIRSR" id="PIRSR000077-4"/>
    </source>
</evidence>
<dbReference type="CDD" id="cd02947">
    <property type="entry name" value="TRX_family"/>
    <property type="match status" value="1"/>
</dbReference>
<evidence type="ECO:0000313" key="8">
    <source>
        <dbReference type="EMBL" id="ACV10513.1"/>
    </source>
</evidence>
<evidence type="ECO:0000256" key="2">
    <source>
        <dbReference type="ARBA" id="ARBA00022982"/>
    </source>
</evidence>
<dbReference type="KEGG" id="hut:Huta_0326"/>
<feature type="site" description="Deprotonates C-terminal active site Cys" evidence="5">
    <location>
        <position position="7"/>
    </location>
</feature>
<dbReference type="HOGENOM" id="CLU_090389_10_4_2"/>
<dbReference type="PRINTS" id="PR00421">
    <property type="entry name" value="THIOREDOXIN"/>
</dbReference>
<evidence type="ECO:0000256" key="5">
    <source>
        <dbReference type="PIRSR" id="PIRSR000077-1"/>
    </source>
</evidence>